<feature type="region of interest" description="Disordered" evidence="4">
    <location>
        <begin position="1"/>
        <end position="24"/>
    </location>
</feature>
<dbReference type="InterPro" id="IPR009000">
    <property type="entry name" value="Transl_B-barrel_sf"/>
</dbReference>
<dbReference type="SUPFAM" id="SSF50447">
    <property type="entry name" value="Translation proteins"/>
    <property type="match status" value="1"/>
</dbReference>
<reference evidence="6 7" key="1">
    <citation type="journal article" date="2020" name="bioRxiv">
        <title>Metabolic contributions of an alphaproteobacterial endosymbiont in the apicomplexan Cardiosporidium cionae.</title>
        <authorList>
            <person name="Hunter E.S."/>
            <person name="Paight C.J."/>
            <person name="Lane C.E."/>
        </authorList>
    </citation>
    <scope>NUCLEOTIDE SEQUENCE [LARGE SCALE GENOMIC DNA]</scope>
    <source>
        <strain evidence="6">ESH_2018</strain>
    </source>
</reference>
<keyword evidence="7" id="KW-1185">Reference proteome</keyword>
<gene>
    <name evidence="6" type="ORF">IE077_003259</name>
</gene>
<dbReference type="InterPro" id="IPR027417">
    <property type="entry name" value="P-loop_NTPase"/>
</dbReference>
<dbReference type="PRINTS" id="PR00315">
    <property type="entry name" value="ELONGATNFCT"/>
</dbReference>
<dbReference type="Pfam" id="PF00009">
    <property type="entry name" value="GTP_EFTU"/>
    <property type="match status" value="1"/>
</dbReference>
<keyword evidence="6" id="KW-0251">Elongation factor</keyword>
<dbReference type="InterPro" id="IPR009001">
    <property type="entry name" value="Transl_elong_EF1A/Init_IF2_C"/>
</dbReference>
<evidence type="ECO:0000256" key="1">
    <source>
        <dbReference type="ARBA" id="ARBA00007249"/>
    </source>
</evidence>
<evidence type="ECO:0000256" key="3">
    <source>
        <dbReference type="ARBA" id="ARBA00023134"/>
    </source>
</evidence>
<name>A0ABQ7J8S5_9APIC</name>
<dbReference type="SUPFAM" id="SSF52540">
    <property type="entry name" value="P-loop containing nucleoside triphosphate hydrolases"/>
    <property type="match status" value="1"/>
</dbReference>
<dbReference type="InterPro" id="IPR054696">
    <property type="entry name" value="GTP-eEF1A_C"/>
</dbReference>
<keyword evidence="6" id="KW-0648">Protein biosynthesis</keyword>
<dbReference type="Gene3D" id="3.40.50.300">
    <property type="entry name" value="P-loop containing nucleotide triphosphate hydrolases"/>
    <property type="match status" value="1"/>
</dbReference>
<protein>
    <submittedName>
        <fullName evidence="6">Elongation factor Tu GTP binding domain-containing protein</fullName>
    </submittedName>
</protein>
<sequence>MEANDSIGNASMKHVTTNDAGSSSKPSLTMVVIGHVNAGKSTLVGNLLYFSQEKNISENRGSGKSKITLKSSQNSIQQNVRESNTKFAWMLDEQAMERERGITMEYHVKHLELQTLHLTLIDSPGHSELTSDALAGAMLADFALLVVDASDFESDVTIKAQTKEHSIVVRAIGISRIIVVFNKLDCFSWNEQKYMEAVRIILAFLTGPELRFKSSDIICIPVSALRSVNIRPSDICCEALSWWKGASLCETIESTLQDLLDNEKSDEFFKACVPDVWTTNKGEAAAVKLASGCLQTGEKVLLLPSRVSAICRSITINEELQQECRDGQYVDRMILSCQSGEIFRGSVLCTIAHPLPCSTEIFVKIMVFKVDIPLVQGQNFMLFLHTNVQAVSIKRIVTLIAKQSKQNGSLKTPKHLTTGNVAIVELSCPNKLCYEYKTFRKSSILSRLMLRRSDRTVAAGFVINPQQVE</sequence>
<keyword evidence="2" id="KW-0547">Nucleotide-binding</keyword>
<dbReference type="GO" id="GO:0003746">
    <property type="term" value="F:translation elongation factor activity"/>
    <property type="evidence" value="ECO:0007669"/>
    <property type="project" value="UniProtKB-KW"/>
</dbReference>
<evidence type="ECO:0000259" key="5">
    <source>
        <dbReference type="PROSITE" id="PS51722"/>
    </source>
</evidence>
<dbReference type="InterPro" id="IPR050100">
    <property type="entry name" value="TRAFAC_GTPase_members"/>
</dbReference>
<evidence type="ECO:0000313" key="7">
    <source>
        <dbReference type="Proteomes" id="UP000823046"/>
    </source>
</evidence>
<dbReference type="SUPFAM" id="SSF50465">
    <property type="entry name" value="EF-Tu/eEF-1alpha/eIF2-gamma C-terminal domain"/>
    <property type="match status" value="1"/>
</dbReference>
<dbReference type="EMBL" id="JADAQX010000404">
    <property type="protein sequence ID" value="KAF8820369.1"/>
    <property type="molecule type" value="Genomic_DNA"/>
</dbReference>
<feature type="domain" description="Tr-type G" evidence="5">
    <location>
        <begin position="25"/>
        <end position="260"/>
    </location>
</feature>
<accession>A0ABQ7J8S5</accession>
<dbReference type="Pfam" id="PF22594">
    <property type="entry name" value="GTP-eEF1A_C"/>
    <property type="match status" value="1"/>
</dbReference>
<evidence type="ECO:0000256" key="4">
    <source>
        <dbReference type="SAM" id="MobiDB-lite"/>
    </source>
</evidence>
<evidence type="ECO:0000256" key="2">
    <source>
        <dbReference type="ARBA" id="ARBA00022741"/>
    </source>
</evidence>
<evidence type="ECO:0000313" key="6">
    <source>
        <dbReference type="EMBL" id="KAF8820369.1"/>
    </source>
</evidence>
<dbReference type="Gene3D" id="2.40.30.10">
    <property type="entry name" value="Translation factors"/>
    <property type="match status" value="2"/>
</dbReference>
<organism evidence="6 7">
    <name type="scientific">Cardiosporidium cionae</name>
    <dbReference type="NCBI Taxonomy" id="476202"/>
    <lineage>
        <taxon>Eukaryota</taxon>
        <taxon>Sar</taxon>
        <taxon>Alveolata</taxon>
        <taxon>Apicomplexa</taxon>
        <taxon>Aconoidasida</taxon>
        <taxon>Nephromycida</taxon>
        <taxon>Cardiosporidium</taxon>
    </lineage>
</organism>
<comment type="similarity">
    <text evidence="1">Belongs to the TRAFAC class translation factor GTPase superfamily. Classic translation factor GTPase family. EF-Tu/EF-1A subfamily.</text>
</comment>
<comment type="caution">
    <text evidence="6">The sequence shown here is derived from an EMBL/GenBank/DDBJ whole genome shotgun (WGS) entry which is preliminary data.</text>
</comment>
<proteinExistence type="inferred from homology"/>
<keyword evidence="3" id="KW-0342">GTP-binding</keyword>
<dbReference type="Proteomes" id="UP000823046">
    <property type="component" value="Unassembled WGS sequence"/>
</dbReference>
<dbReference type="PROSITE" id="PS51722">
    <property type="entry name" value="G_TR_2"/>
    <property type="match status" value="1"/>
</dbReference>
<dbReference type="PANTHER" id="PTHR23115">
    <property type="entry name" value="TRANSLATION FACTOR"/>
    <property type="match status" value="1"/>
</dbReference>
<dbReference type="InterPro" id="IPR000795">
    <property type="entry name" value="T_Tr_GTP-bd_dom"/>
</dbReference>